<name>A0A4R5CE57_9ACTN</name>
<keyword evidence="2" id="KW-1185">Reference proteome</keyword>
<evidence type="ECO:0000313" key="1">
    <source>
        <dbReference type="EMBL" id="TDD97196.1"/>
    </source>
</evidence>
<gene>
    <name evidence="1" type="ORF">E1298_01805</name>
</gene>
<organism evidence="1 2">
    <name type="scientific">Actinomadura rubrisoli</name>
    <dbReference type="NCBI Taxonomy" id="2530368"/>
    <lineage>
        <taxon>Bacteria</taxon>
        <taxon>Bacillati</taxon>
        <taxon>Actinomycetota</taxon>
        <taxon>Actinomycetes</taxon>
        <taxon>Streptosporangiales</taxon>
        <taxon>Thermomonosporaceae</taxon>
        <taxon>Actinomadura</taxon>
    </lineage>
</organism>
<reference evidence="1 2" key="1">
    <citation type="submission" date="2019-03" db="EMBL/GenBank/DDBJ databases">
        <title>Draft genome sequences of novel Actinobacteria.</title>
        <authorList>
            <person name="Sahin N."/>
            <person name="Ay H."/>
            <person name="Saygin H."/>
        </authorList>
    </citation>
    <scope>NUCLEOTIDE SEQUENCE [LARGE SCALE GENOMIC DNA]</scope>
    <source>
        <strain evidence="1 2">H3C3</strain>
    </source>
</reference>
<dbReference type="Proteomes" id="UP000294513">
    <property type="component" value="Unassembled WGS sequence"/>
</dbReference>
<evidence type="ECO:0000313" key="2">
    <source>
        <dbReference type="Proteomes" id="UP000294513"/>
    </source>
</evidence>
<dbReference type="EMBL" id="SMKU01000003">
    <property type="protein sequence ID" value="TDD97196.1"/>
    <property type="molecule type" value="Genomic_DNA"/>
</dbReference>
<protein>
    <submittedName>
        <fullName evidence="1">Uncharacterized protein</fullName>
    </submittedName>
</protein>
<proteinExistence type="predicted"/>
<dbReference type="RefSeq" id="WP_131888956.1">
    <property type="nucleotide sequence ID" value="NZ_SMKU01000003.1"/>
</dbReference>
<accession>A0A4R5CE57</accession>
<comment type="caution">
    <text evidence="1">The sequence shown here is derived from an EMBL/GenBank/DDBJ whole genome shotgun (WGS) entry which is preliminary data.</text>
</comment>
<sequence length="123" mass="14258">MQHFPALTKGINYFPRKKISVGYNVWIVSYNGHDERRINRGEAAKIMRLVRELEAEGMENARSFFRLTYEYVQCDDVDACHRCGARPELHEMDCDGWYGTTLCGENQCPVSRKQNEARKEGGH</sequence>
<dbReference type="AlphaFoldDB" id="A0A4R5CE57"/>